<evidence type="ECO:0000313" key="2">
    <source>
        <dbReference type="EMBL" id="MPA65335.1"/>
    </source>
</evidence>
<dbReference type="PANTHER" id="PTHR12363">
    <property type="entry name" value="TRANSPORTIN 3 AND IMPORTIN 13"/>
    <property type="match status" value="1"/>
</dbReference>
<dbReference type="Gene3D" id="1.25.10.10">
    <property type="entry name" value="Leucine-rich Repeat Variant"/>
    <property type="match status" value="1"/>
</dbReference>
<dbReference type="InterPro" id="IPR011989">
    <property type="entry name" value="ARM-like"/>
</dbReference>
<dbReference type="FunFam" id="1.25.10.10:FF:000450">
    <property type="entry name" value="ARM repeat superfamily protein"/>
    <property type="match status" value="1"/>
</dbReference>
<dbReference type="GO" id="GO:0005737">
    <property type="term" value="C:cytoplasm"/>
    <property type="evidence" value="ECO:0007669"/>
    <property type="project" value="TreeGrafter"/>
</dbReference>
<dbReference type="EMBL" id="GHES01034776">
    <property type="protein sequence ID" value="MPA65335.1"/>
    <property type="molecule type" value="Transcribed_RNA"/>
</dbReference>
<dbReference type="Pfam" id="PF08389">
    <property type="entry name" value="Xpo1"/>
    <property type="match status" value="1"/>
</dbReference>
<dbReference type="GO" id="GO:0006606">
    <property type="term" value="P:protein import into nucleus"/>
    <property type="evidence" value="ECO:0007669"/>
    <property type="project" value="TreeGrafter"/>
</dbReference>
<evidence type="ECO:0000259" key="1">
    <source>
        <dbReference type="Pfam" id="PF08389"/>
    </source>
</evidence>
<feature type="domain" description="Exportin-1/Importin-beta-like" evidence="1">
    <location>
        <begin position="103"/>
        <end position="259"/>
    </location>
</feature>
<accession>A0A5B7BA30</accession>
<dbReference type="AlphaFoldDB" id="A0A5B7BA30"/>
<sequence>MELQIKVAQAVHVLNHDSQSCNRVAANQWLVQFQQTDAAWEVATSILTSDHHQQLISDFEVEFFAAQILKRKIQNEGYYLQSAAKDALLNALLVAAKRFSSGPPQLLTQICLALSALILNVGQHSKPIQQLFFSLQNLQSQDDGNIAVLEMLTVLPEVIEDQSTDCNTSSARRCEYGRELLSHTPMVLEFLLQQSEKRFNGDIQLHERNRKILRCLLSWVRAGCFSEIPPGSLPAHPLLSFVFNSLQVSSSFDLAIEVLVELVSRHEGLPQVLLFRVGFLKEVLLMPALANGDEKVIGGLACLMSEIGQAAPLLIVEASSEALALADALLSCVAFPSEDWEIADSTLQFWCSLASYILGLDVDSGKNRKYVEDMFFSVFSALLDALLLRAQVDDSTFNDKRGTLDLPDGLAHFRMNLVELLVDICQLLRSATFIQKIFFGGWMSANVQIPWKEVETKMFALNVVAEVVLQEGQSFDFSMVMHLVTILSSRASDELKGFMCIVYGSLANIVGSYSKWISAFQTNARPLLLFLAAGISEPLSSNACASALRKFCEDAAAILYEPSNLEILIWIGEGLEKRHLPLEDEEEVVSAITLILGSVPNEELKNNLLARLLSPSYEAIGKLIDDDHEISLRQNPATCTQIINSAARGLYRMGTVFIHLATPMSTGAAADDPILALIGIFWPMLEKLFRSEHMGNGSLSTAACRALSQAIQSSGQHFVTLLPKVLDCLSTNFVSFQSHECYIRTASVVIEEFGSKEEYGPLFISAFERFTYAASIMALNSSYICDQEPDLVEAYTNFASTFVRGSPKEVLSASSSLLEVSFQKAAICCTAMHRGAALAAMSYMSCFLEVGLTSLLESMTCISEGSFDAIAIQVISHSGEGLVSNVVYALLGVSAMSRVHKSATILQQLAAMCSLSERTTWKAILCWESLRGWLHSAVQTLPVEYLKQGEAESLVPVWLKALAGAATDYLKSRNCDGGKSNHGYMQGKGGRVLKCLVREFADSHRNVPNLT</sequence>
<organism evidence="2">
    <name type="scientific">Davidia involucrata</name>
    <name type="common">Dove tree</name>
    <dbReference type="NCBI Taxonomy" id="16924"/>
    <lineage>
        <taxon>Eukaryota</taxon>
        <taxon>Viridiplantae</taxon>
        <taxon>Streptophyta</taxon>
        <taxon>Embryophyta</taxon>
        <taxon>Tracheophyta</taxon>
        <taxon>Spermatophyta</taxon>
        <taxon>Magnoliopsida</taxon>
        <taxon>eudicotyledons</taxon>
        <taxon>Gunneridae</taxon>
        <taxon>Pentapetalae</taxon>
        <taxon>asterids</taxon>
        <taxon>Cornales</taxon>
        <taxon>Nyssaceae</taxon>
        <taxon>Davidia</taxon>
    </lineage>
</organism>
<name>A0A5B7BA30_DAVIN</name>
<protein>
    <submittedName>
        <fullName evidence="2">Putative importin-13 isoform X2</fullName>
    </submittedName>
</protein>
<proteinExistence type="predicted"/>
<dbReference type="InterPro" id="IPR013598">
    <property type="entry name" value="Exportin-1/Importin-b-like"/>
</dbReference>
<dbReference type="InterPro" id="IPR016024">
    <property type="entry name" value="ARM-type_fold"/>
</dbReference>
<dbReference type="InterPro" id="IPR058537">
    <property type="entry name" value="TPR_TNPO3_IPO13_4th"/>
</dbReference>
<dbReference type="InterPro" id="IPR051345">
    <property type="entry name" value="Importin_beta-like_NTR"/>
</dbReference>
<reference evidence="2" key="1">
    <citation type="submission" date="2019-08" db="EMBL/GenBank/DDBJ databases">
        <title>Reference gene set and small RNA set construction with multiple tissues from Davidia involucrata Baill.</title>
        <authorList>
            <person name="Yang H."/>
            <person name="Zhou C."/>
            <person name="Li G."/>
            <person name="Wang J."/>
            <person name="Gao P."/>
            <person name="Wang M."/>
            <person name="Wang R."/>
            <person name="Zhao Y."/>
        </authorList>
    </citation>
    <scope>NUCLEOTIDE SEQUENCE</scope>
    <source>
        <tissue evidence="2">Mixed with DoveR01_LX</tissue>
    </source>
</reference>
<dbReference type="InterPro" id="IPR057941">
    <property type="entry name" value="TPR_TNPO3_IPO13_2nd"/>
</dbReference>
<dbReference type="PANTHER" id="PTHR12363:SF44">
    <property type="entry name" value="ARM REPEAT SUPERFAMILY PROTEIN"/>
    <property type="match status" value="1"/>
</dbReference>
<dbReference type="SUPFAM" id="SSF48371">
    <property type="entry name" value="ARM repeat"/>
    <property type="match status" value="1"/>
</dbReference>
<dbReference type="Pfam" id="PF24138">
    <property type="entry name" value="TPR_TNPO3_IPO13_2nd"/>
    <property type="match status" value="1"/>
</dbReference>
<dbReference type="Pfam" id="PF24139">
    <property type="entry name" value="TPR_TNPO3_IPO13_4th"/>
    <property type="match status" value="1"/>
</dbReference>
<gene>
    <name evidence="2" type="ORF">Din_034776</name>
</gene>